<evidence type="ECO:0000256" key="1">
    <source>
        <dbReference type="SAM" id="Phobius"/>
    </source>
</evidence>
<feature type="transmembrane region" description="Helical" evidence="1">
    <location>
        <begin position="20"/>
        <end position="37"/>
    </location>
</feature>
<dbReference type="EMBL" id="LIZT01000077">
    <property type="protein sequence ID" value="KPJ49055.1"/>
    <property type="molecule type" value="Genomic_DNA"/>
</dbReference>
<reference evidence="3 4" key="1">
    <citation type="journal article" date="2015" name="Microbiome">
        <title>Genomic resolution of linkages in carbon, nitrogen, and sulfur cycling among widespread estuary sediment bacteria.</title>
        <authorList>
            <person name="Baker B.J."/>
            <person name="Lazar C.S."/>
            <person name="Teske A.P."/>
            <person name="Dick G.J."/>
        </authorList>
    </citation>
    <scope>NUCLEOTIDE SEQUENCE [LARGE SCALE GENOMIC DNA]</scope>
    <source>
        <strain evidence="3">DG_26</strain>
    </source>
</reference>
<dbReference type="AlphaFoldDB" id="A0A0S7WG39"/>
<dbReference type="InterPro" id="IPR046642">
    <property type="entry name" value="DUF6754"/>
</dbReference>
<organism evidence="3 4">
    <name type="scientific">candidate division TA06 bacterium DG_26</name>
    <dbReference type="NCBI Taxonomy" id="1703771"/>
    <lineage>
        <taxon>Bacteria</taxon>
        <taxon>Bacteria division TA06</taxon>
    </lineage>
</organism>
<accession>A0A0S7WG39</accession>
<evidence type="ECO:0000259" key="2">
    <source>
        <dbReference type="Pfam" id="PF20539"/>
    </source>
</evidence>
<comment type="caution">
    <text evidence="3">The sequence shown here is derived from an EMBL/GenBank/DDBJ whole genome shotgun (WGS) entry which is preliminary data.</text>
</comment>
<protein>
    <recommendedName>
        <fullName evidence="2">DUF6754 domain-containing protein</fullName>
    </recommendedName>
</protein>
<gene>
    <name evidence="3" type="ORF">AMJ40_06375</name>
</gene>
<feature type="domain" description="DUF6754" evidence="2">
    <location>
        <begin position="11"/>
        <end position="263"/>
    </location>
</feature>
<evidence type="ECO:0000313" key="3">
    <source>
        <dbReference type="EMBL" id="KPJ49055.1"/>
    </source>
</evidence>
<evidence type="ECO:0000313" key="4">
    <source>
        <dbReference type="Proteomes" id="UP000051124"/>
    </source>
</evidence>
<keyword evidence="1" id="KW-0812">Transmembrane</keyword>
<keyword evidence="1" id="KW-0472">Membrane</keyword>
<feature type="transmembrane region" description="Helical" evidence="1">
    <location>
        <begin position="242"/>
        <end position="263"/>
    </location>
</feature>
<name>A0A0S7WG39_UNCT6</name>
<sequence>MPEVSEAASSSAQWFHTGRTNILVAGALLSFLVLLFIRKAKRGEELYIRPIAGLEAVDEAVGRATEMGKPIMYVPGIMDMDDIQTIASMIILGRVARKAAEYETALLVPTSRSLVMSAAQETVKEAYLDAGRPDAFDADRIRYLTDDQFGYAAGVDGLMLREVPGAIFYMGAFYAESLILAETGHSTGAIQIAGTAMPSQLPFFVTACDYTLIGEELFAASAYLSKEPLLLGSLKGQDWGKAISIAILVGGVILVSFGMSKIVEWLTTR</sequence>
<dbReference type="Pfam" id="PF20539">
    <property type="entry name" value="DUF6754"/>
    <property type="match status" value="1"/>
</dbReference>
<dbReference type="Proteomes" id="UP000051124">
    <property type="component" value="Unassembled WGS sequence"/>
</dbReference>
<keyword evidence="1" id="KW-1133">Transmembrane helix</keyword>
<proteinExistence type="predicted"/>